<feature type="region of interest" description="Disordered" evidence="2">
    <location>
        <begin position="57"/>
        <end position="77"/>
    </location>
</feature>
<dbReference type="Pfam" id="PF03966">
    <property type="entry name" value="Trm112p"/>
    <property type="match status" value="1"/>
</dbReference>
<name>A0ABV7M0R7_9GAMM</name>
<accession>A0ABV7M0R7</accession>
<dbReference type="Gene3D" id="2.20.25.10">
    <property type="match status" value="1"/>
</dbReference>
<comment type="caution">
    <text evidence="3">The sequence shown here is derived from an EMBL/GenBank/DDBJ whole genome shotgun (WGS) entry which is preliminary data.</text>
</comment>
<keyword evidence="4" id="KW-1185">Reference proteome</keyword>
<evidence type="ECO:0000256" key="1">
    <source>
        <dbReference type="HAMAP-Rule" id="MF_01187"/>
    </source>
</evidence>
<reference evidence="4" key="1">
    <citation type="journal article" date="2019" name="Int. J. Syst. Evol. Microbiol.">
        <title>The Global Catalogue of Microorganisms (GCM) 10K type strain sequencing project: providing services to taxonomists for standard genome sequencing and annotation.</title>
        <authorList>
            <consortium name="The Broad Institute Genomics Platform"/>
            <consortium name="The Broad Institute Genome Sequencing Center for Infectious Disease"/>
            <person name="Wu L."/>
            <person name="Ma J."/>
        </authorList>
    </citation>
    <scope>NUCLEOTIDE SEQUENCE [LARGE SCALE GENOMIC DNA]</scope>
    <source>
        <strain evidence="4">KCTC 12847</strain>
    </source>
</reference>
<proteinExistence type="inferred from homology"/>
<protein>
    <recommendedName>
        <fullName evidence="1">UPF0434 protein ACFOEI_10470</fullName>
    </recommendedName>
</protein>
<dbReference type="PANTHER" id="PTHR33505:SF4">
    <property type="entry name" value="PROTEIN PREY, MITOCHONDRIAL"/>
    <property type="match status" value="1"/>
</dbReference>
<dbReference type="SUPFAM" id="SSF158997">
    <property type="entry name" value="Trm112p-like"/>
    <property type="match status" value="1"/>
</dbReference>
<dbReference type="HAMAP" id="MF_01187">
    <property type="entry name" value="UPF0434"/>
    <property type="match status" value="1"/>
</dbReference>
<organism evidence="3 4">
    <name type="scientific">Modicisalibacter luteus</name>
    <dbReference type="NCBI Taxonomy" id="453962"/>
    <lineage>
        <taxon>Bacteria</taxon>
        <taxon>Pseudomonadati</taxon>
        <taxon>Pseudomonadota</taxon>
        <taxon>Gammaproteobacteria</taxon>
        <taxon>Oceanospirillales</taxon>
        <taxon>Halomonadaceae</taxon>
        <taxon>Modicisalibacter</taxon>
    </lineage>
</organism>
<dbReference type="Proteomes" id="UP001595640">
    <property type="component" value="Unassembled WGS sequence"/>
</dbReference>
<comment type="similarity">
    <text evidence="1">Belongs to the UPF0434 family.</text>
</comment>
<sequence length="77" mass="8631">MDKELLAMLVCPLCQGKLKYDREHGELKCHFDGLAYPIRDDIPVMLEEEARVMDVDEKLKSSPGRMPNQPGAGNSLS</sequence>
<dbReference type="EMBL" id="JBHRUH010000015">
    <property type="protein sequence ID" value="MFC3292493.1"/>
    <property type="molecule type" value="Genomic_DNA"/>
</dbReference>
<dbReference type="InterPro" id="IPR005651">
    <property type="entry name" value="Trm112-like"/>
</dbReference>
<evidence type="ECO:0000256" key="2">
    <source>
        <dbReference type="SAM" id="MobiDB-lite"/>
    </source>
</evidence>
<evidence type="ECO:0000313" key="3">
    <source>
        <dbReference type="EMBL" id="MFC3292493.1"/>
    </source>
</evidence>
<evidence type="ECO:0000313" key="4">
    <source>
        <dbReference type="Proteomes" id="UP001595640"/>
    </source>
</evidence>
<dbReference type="PANTHER" id="PTHR33505">
    <property type="entry name" value="ZGC:162634"/>
    <property type="match status" value="1"/>
</dbReference>
<dbReference type="RefSeq" id="WP_019018105.1">
    <property type="nucleotide sequence ID" value="NZ_BMXD01000002.1"/>
</dbReference>
<gene>
    <name evidence="3" type="ORF">ACFOEI_10470</name>
</gene>